<dbReference type="InterPro" id="IPR036872">
    <property type="entry name" value="CH_dom_sf"/>
</dbReference>
<feature type="compositionally biased region" description="Gly residues" evidence="9">
    <location>
        <begin position="1667"/>
        <end position="1677"/>
    </location>
</feature>
<dbReference type="CDD" id="cd21246">
    <property type="entry name" value="CH_SPTB-like_rpt1"/>
    <property type="match status" value="1"/>
</dbReference>
<evidence type="ECO:0000256" key="3">
    <source>
        <dbReference type="ARBA" id="ARBA00022467"/>
    </source>
</evidence>
<dbReference type="GeneTree" id="ENSGT00940000158847"/>
<feature type="compositionally biased region" description="Low complexity" evidence="9">
    <location>
        <begin position="1678"/>
        <end position="1688"/>
    </location>
</feature>
<keyword evidence="12" id="KW-1185">Reference proteome</keyword>
<dbReference type="InterPro" id="IPR002017">
    <property type="entry name" value="Spectrin_repeat"/>
</dbReference>
<dbReference type="GO" id="GO:0008091">
    <property type="term" value="C:spectrin"/>
    <property type="evidence" value="ECO:0007669"/>
    <property type="project" value="InterPro"/>
</dbReference>
<keyword evidence="7" id="KW-0206">Cytoskeleton</keyword>
<feature type="compositionally biased region" description="Gly residues" evidence="9">
    <location>
        <begin position="1866"/>
        <end position="1876"/>
    </location>
</feature>
<dbReference type="FunFam" id="1.20.58.60:FF:000130">
    <property type="entry name" value="Spectrin beta chain"/>
    <property type="match status" value="1"/>
</dbReference>
<keyword evidence="8" id="KW-0175">Coiled coil</keyword>
<dbReference type="Gene3D" id="1.10.418.10">
    <property type="entry name" value="Calponin-like domain"/>
    <property type="match status" value="2"/>
</dbReference>
<dbReference type="PANTHER" id="PTHR11915">
    <property type="entry name" value="SPECTRIN/FILAMIN RELATED CYTOSKELETAL PROTEIN"/>
    <property type="match status" value="1"/>
</dbReference>
<evidence type="ECO:0000256" key="4">
    <source>
        <dbReference type="ARBA" id="ARBA00022490"/>
    </source>
</evidence>
<name>A0A7N4V3Q0_SARHA</name>
<feature type="compositionally biased region" description="Pro residues" evidence="9">
    <location>
        <begin position="1728"/>
        <end position="1774"/>
    </location>
</feature>
<feature type="compositionally biased region" description="Pro residues" evidence="9">
    <location>
        <begin position="1656"/>
        <end position="1666"/>
    </location>
</feature>
<dbReference type="FunFam" id="1.10.418.10:FF:000004">
    <property type="entry name" value="Spectrin beta chain"/>
    <property type="match status" value="1"/>
</dbReference>
<dbReference type="FunFam" id="1.20.58.60:FF:000033">
    <property type="entry name" value="Spectrin beta chain"/>
    <property type="match status" value="1"/>
</dbReference>
<feature type="compositionally biased region" description="Gly residues" evidence="9">
    <location>
        <begin position="1693"/>
        <end position="1727"/>
    </location>
</feature>
<keyword evidence="3" id="KW-0117">Actin capping</keyword>
<keyword evidence="6" id="KW-0009">Actin-binding</keyword>
<evidence type="ECO:0000256" key="2">
    <source>
        <dbReference type="ARBA" id="ARBA00006826"/>
    </source>
</evidence>
<accession>A0A7N4V3Q0</accession>
<dbReference type="PROSITE" id="PS50021">
    <property type="entry name" value="CH"/>
    <property type="match status" value="2"/>
</dbReference>
<feature type="region of interest" description="Disordered" evidence="9">
    <location>
        <begin position="1594"/>
        <end position="1876"/>
    </location>
</feature>
<dbReference type="PIRSF" id="PIRSF002297">
    <property type="entry name" value="Spectrin_beta_subunit"/>
    <property type="match status" value="1"/>
</dbReference>
<gene>
    <name evidence="11" type="primary">SPTBN2</name>
</gene>
<dbReference type="PROSITE" id="PS00019">
    <property type="entry name" value="ACTININ_1"/>
    <property type="match status" value="1"/>
</dbReference>
<protein>
    <submittedName>
        <fullName evidence="11">Spectrin beta, non-erythrocytic 2</fullName>
    </submittedName>
</protein>
<dbReference type="InterPro" id="IPR001715">
    <property type="entry name" value="CH_dom"/>
</dbReference>
<evidence type="ECO:0000256" key="1">
    <source>
        <dbReference type="ARBA" id="ARBA00004245"/>
    </source>
</evidence>
<dbReference type="SUPFAM" id="SSF47576">
    <property type="entry name" value="Calponin-homology domain, CH-domain"/>
    <property type="match status" value="1"/>
</dbReference>
<dbReference type="FunFam" id="1.20.58.60:FF:000059">
    <property type="entry name" value="Spectrin beta chain"/>
    <property type="match status" value="1"/>
</dbReference>
<dbReference type="Pfam" id="PF00435">
    <property type="entry name" value="Spectrin"/>
    <property type="match status" value="11"/>
</dbReference>
<dbReference type="GO" id="GO:0003779">
    <property type="term" value="F:actin binding"/>
    <property type="evidence" value="ECO:0007669"/>
    <property type="project" value="UniProtKB-KW"/>
</dbReference>
<dbReference type="CDD" id="cd00176">
    <property type="entry name" value="SPEC"/>
    <property type="match status" value="6"/>
</dbReference>
<proteinExistence type="inferred from homology"/>
<feature type="compositionally biased region" description="Pro residues" evidence="9">
    <location>
        <begin position="1855"/>
        <end position="1865"/>
    </location>
</feature>
<dbReference type="InterPro" id="IPR018159">
    <property type="entry name" value="Spectrin/alpha-actinin"/>
</dbReference>
<organism evidence="11 12">
    <name type="scientific">Sarcophilus harrisii</name>
    <name type="common">Tasmanian devil</name>
    <name type="synonym">Sarcophilus laniarius</name>
    <dbReference type="NCBI Taxonomy" id="9305"/>
    <lineage>
        <taxon>Eukaryota</taxon>
        <taxon>Metazoa</taxon>
        <taxon>Chordata</taxon>
        <taxon>Craniata</taxon>
        <taxon>Vertebrata</taxon>
        <taxon>Euteleostomi</taxon>
        <taxon>Mammalia</taxon>
        <taxon>Metatheria</taxon>
        <taxon>Dasyuromorphia</taxon>
        <taxon>Dasyuridae</taxon>
        <taxon>Sarcophilus</taxon>
    </lineage>
</organism>
<evidence type="ECO:0000256" key="9">
    <source>
        <dbReference type="SAM" id="MobiDB-lite"/>
    </source>
</evidence>
<dbReference type="GO" id="GO:0051693">
    <property type="term" value="P:actin filament capping"/>
    <property type="evidence" value="ECO:0007669"/>
    <property type="project" value="UniProtKB-KW"/>
</dbReference>
<evidence type="ECO:0000313" key="11">
    <source>
        <dbReference type="Ensembl" id="ENSSHAP00000036419.1"/>
    </source>
</evidence>
<feature type="compositionally biased region" description="Gly residues" evidence="9">
    <location>
        <begin position="1783"/>
        <end position="1797"/>
    </location>
</feature>
<feature type="domain" description="Calponin-homology (CH)" evidence="10">
    <location>
        <begin position="16"/>
        <end position="120"/>
    </location>
</feature>
<dbReference type="GO" id="GO:0005200">
    <property type="term" value="F:structural constituent of cytoskeleton"/>
    <property type="evidence" value="ECO:0007669"/>
    <property type="project" value="InterPro"/>
</dbReference>
<evidence type="ECO:0000313" key="12">
    <source>
        <dbReference type="Proteomes" id="UP000007648"/>
    </source>
</evidence>
<dbReference type="InterPro" id="IPR016343">
    <property type="entry name" value="Spectrin_bsu"/>
</dbReference>
<evidence type="ECO:0000259" key="10">
    <source>
        <dbReference type="PROSITE" id="PS50021"/>
    </source>
</evidence>
<dbReference type="FunFam" id="1.20.58.60:FF:000083">
    <property type="entry name" value="Spectrin beta chain"/>
    <property type="match status" value="1"/>
</dbReference>
<keyword evidence="5" id="KW-0677">Repeat</keyword>
<reference evidence="11" key="3">
    <citation type="submission" date="2025-09" db="UniProtKB">
        <authorList>
            <consortium name="Ensembl"/>
        </authorList>
    </citation>
    <scope>IDENTIFICATION</scope>
</reference>
<dbReference type="Ensembl" id="ENSSHAT00000045188.1">
    <property type="protein sequence ID" value="ENSSHAP00000036419.1"/>
    <property type="gene ID" value="ENSSHAG00000007784.2"/>
</dbReference>
<evidence type="ECO:0000256" key="8">
    <source>
        <dbReference type="SAM" id="Coils"/>
    </source>
</evidence>
<dbReference type="Proteomes" id="UP000007648">
    <property type="component" value="Unassembled WGS sequence"/>
</dbReference>
<dbReference type="FunFam" id="1.20.58.60:FF:000338">
    <property type="entry name" value="Spectrin beta chain"/>
    <property type="match status" value="1"/>
</dbReference>
<comment type="subcellular location">
    <subcellularLocation>
        <location evidence="1">Cytoplasm</location>
        <location evidence="1">Cytoskeleton</location>
    </subcellularLocation>
</comment>
<dbReference type="PROSITE" id="PS00020">
    <property type="entry name" value="ACTININ_2"/>
    <property type="match status" value="1"/>
</dbReference>
<dbReference type="SMART" id="SM00033">
    <property type="entry name" value="CH"/>
    <property type="match status" value="2"/>
</dbReference>
<dbReference type="Pfam" id="PF00307">
    <property type="entry name" value="CH"/>
    <property type="match status" value="2"/>
</dbReference>
<dbReference type="SMART" id="SM00150">
    <property type="entry name" value="SPEC"/>
    <property type="match status" value="10"/>
</dbReference>
<evidence type="ECO:0000256" key="7">
    <source>
        <dbReference type="ARBA" id="ARBA00023212"/>
    </source>
</evidence>
<dbReference type="GO" id="GO:0016020">
    <property type="term" value="C:membrane"/>
    <property type="evidence" value="ECO:0007669"/>
    <property type="project" value="UniProtKB-ARBA"/>
</dbReference>
<dbReference type="CDD" id="cd21321">
    <property type="entry name" value="CH_SPTBN2_rpt2"/>
    <property type="match status" value="1"/>
</dbReference>
<feature type="coiled-coil region" evidence="8">
    <location>
        <begin position="1242"/>
        <end position="1269"/>
    </location>
</feature>
<dbReference type="InterPro" id="IPR001589">
    <property type="entry name" value="Actinin_actin-bd_CS"/>
</dbReference>
<evidence type="ECO:0000256" key="6">
    <source>
        <dbReference type="ARBA" id="ARBA00023203"/>
    </source>
</evidence>
<dbReference type="Gene3D" id="1.20.58.60">
    <property type="match status" value="11"/>
</dbReference>
<dbReference type="SUPFAM" id="SSF46966">
    <property type="entry name" value="Spectrin repeat"/>
    <property type="match status" value="11"/>
</dbReference>
<feature type="domain" description="Calponin-homology (CH)" evidence="10">
    <location>
        <begin position="135"/>
        <end position="240"/>
    </location>
</feature>
<keyword evidence="4" id="KW-0963">Cytoplasm</keyword>
<dbReference type="FunFam" id="1.10.418.10:FF:000003">
    <property type="entry name" value="Spectrin beta chain"/>
    <property type="match status" value="1"/>
</dbReference>
<reference evidence="11 12" key="1">
    <citation type="journal article" date="2011" name="Proc. Natl. Acad. Sci. U.S.A.">
        <title>Genetic diversity and population structure of the endangered marsupial Sarcophilus harrisii (Tasmanian devil).</title>
        <authorList>
            <person name="Miller W."/>
            <person name="Hayes V.M."/>
            <person name="Ratan A."/>
            <person name="Petersen D.C."/>
            <person name="Wittekindt N.E."/>
            <person name="Miller J."/>
            <person name="Walenz B."/>
            <person name="Knight J."/>
            <person name="Qi J."/>
            <person name="Zhao F."/>
            <person name="Wang Q."/>
            <person name="Bedoya-Reina O.C."/>
            <person name="Katiyar N."/>
            <person name="Tomsho L.P."/>
            <person name="Kasson L.M."/>
            <person name="Hardie R.A."/>
            <person name="Woodbridge P."/>
            <person name="Tindall E.A."/>
            <person name="Bertelsen M.F."/>
            <person name="Dixon D."/>
            <person name="Pyecroft S."/>
            <person name="Helgen K.M."/>
            <person name="Lesk A.M."/>
            <person name="Pringle T.H."/>
            <person name="Patterson N."/>
            <person name="Zhang Y."/>
            <person name="Kreiss A."/>
            <person name="Woods G.M."/>
            <person name="Jones M.E."/>
            <person name="Schuster S.C."/>
        </authorList>
    </citation>
    <scope>NUCLEOTIDE SEQUENCE [LARGE SCALE GENOMIC DNA]</scope>
</reference>
<sequence>PGRCKPLLVPTDEREAVQKKTFTKWVNSHLARVPCRVGDLYNDLRDGRNLLRLLEVLSGEMLPKPTKGRMRIHCLENVDKALQFLKEQKVHLENMGSHDIVDGNHRLTLGLVWTIILRFQIQDISVETEDNKEKKSAKDALLLWCQMKTAGYPNVNVHNFTTSWRDGLAFNAIVHKHRPDLLEFDSLRKCNAHYNLQNVFNLAEKELGLTKLLDPEDVNVDQPDEKSIITYVATYYHYFSKMKALAVEGKRIGKVLDYALEAERLVEKYESLASELLQWIEQTIVTLNDRQLANSLSGVQNQLQSFNSYRTVEKPPKFTEKGNLEVLLFTIQSKLRANNQKVYAPREGRLVSDINKAWERLEKAEHERELALRTELIRQEKLEQLAARFDRKAAMRETWLSENQRLVAQDNFGLELAAVEAAVRKHEAIETDIVAYSGRVQAVDAVAAELAAERYHDIKRVAARQHNVARLWDFLRQMVAARRERLLLNLELQKVFQDLFYLMDWMEEMRGRLQSQDLGKHLAGVEDLLQLHELVEADIAVQAERVRAISASALRFSDPTAGYKPCEPQLVSQRVEALQQSYEGLCELAATRRAQLEESRRLWRFLWEAGEAEAWIREQRHLLASAEPGRDLTGVLRLLSKHAALRDEMSGRLGPLRLTLEQGRQLVAEGHPGAKQAAARGAELQAQWERLEALADERARDLAQASSLHQFLAEAHDMETWLVDALRLVSSPELGHDEFSTQALAKQHRALEEEMRSHRSALDALREQAAALPAAVAQAPEVQGWLPALERRYQELQARAGERARALEAALAHYTMLSEASACGLWVDEKEQWLNGLALPKRLEDLEVVQQRFETLEPEMNALAARVAAVNTIAQQLLEAEPPGRDSILATQKQLNQRWQQFRTLADGKKAALTSALSIQNYHLECTETQAWMREKIKVIESTQGLGNDLAGVLALQRKLAGTERDLEAIGTRVGTLAQEAHALAASHPAQAPAIEARLHEVQEGWEGLRATMRRREESLGEARRLQDFLRSLDDFQAWLGRTQTAVASEEGPATLPEAEALLAQHAVMDNRHPHRHSKNQEAAQQLLRRLRDNRERQHFLQECHELTLWIDEKMLTAQDVSYDEARNLHTKWQKHQAFMAELAANKDWLDKIDREGKVLTSEKPELKPLVGEKLQALHTRWQELEETTQAKARSLFDANRAELFAQSCSALESWLGTLQAQLHSDDYGKDLTSVNILLKKQQMLEREMAVREKEVEAIQAQAKALAQEEHGAGEVERTSRAVEEKFRALYKPLKERCNRLLASREQHQFHRDVEDEILWVTERLPMASSTEHGKDLPSVQLLMKKNQTLQKEVQGHEPRIADLRERQQALGAEAWMGEQELHMMGQEKAKDELSAQAEVKKHQVLEQALADYAHTVHQLAASSQDMIAAQHPESSFSAIVGQPPREAPGRGRDWGLSPGRPSRLHFCSQMLRDKFREFSRDTSTIGQERVDGANALADGLIAGGHAARATVAEWKDGLNEAWADLLELLDTRGQVLAAAHELQRFLHMARQALARVQHKQQQLPDGAGRDLNSAEALQRRHCAYEHDIQALSAQVRPWPPPHHVRPRPPRRLGEPELVGVGGGAGGAGGGALGEWPPLSLRLGSRRYSRCRTMGPPAPSPPPGPTPRGGGEGGPGRGRAPPGGDQAPPGKPNPGGGGGRAPGGGPRGPRGEGGGGGGVSPGVWGPGGFPPGARPPPGPGGPPPGPGGERGPPWPPGRPPPRGGPPGPRPPTKPRAPGAPLARGGGGPGARGRGGGAPPRPGPRGRGGPPRPRETPGEKGPAPPGEKARGPKPPGRAPGPGARGNPFLGPKPQGGGPPPPRPPPRGGGGGLGGAGG</sequence>
<reference evidence="11" key="2">
    <citation type="submission" date="2025-08" db="UniProtKB">
        <authorList>
            <consortium name="Ensembl"/>
        </authorList>
    </citation>
    <scope>IDENTIFICATION</scope>
</reference>
<evidence type="ECO:0000256" key="5">
    <source>
        <dbReference type="ARBA" id="ARBA00022737"/>
    </source>
</evidence>
<comment type="similarity">
    <text evidence="2">Belongs to the spectrin family.</text>
</comment>
<feature type="compositionally biased region" description="Gly residues" evidence="9">
    <location>
        <begin position="1620"/>
        <end position="1633"/>
    </location>
</feature>